<keyword evidence="2" id="KW-0347">Helicase</keyword>
<dbReference type="InterPro" id="IPR022521">
    <property type="entry name" value="Rv3660c"/>
</dbReference>
<sequence>MPHTTPTEPLLIAIDDPLVHPEAVHIAAATGRPVIDADGPDALRRHYARAHAVFLDAAHSAALQTLPPRPGVFLLGSDVETIAAQHAASPGVEGAFVVPAQAGDLLRAVGALRTAAPSPHGREAVIAVLGAAGGVGASTLGAAICRAAPRELEPMLVDAHRYSGGLDLLLGIEEEIGARWGEIVLGDGSVNRADVRRALPSTRDGIAVLTHARTTINDPSGADKHEIERLVAATSGAGLTVVDSPVRLMPARCDLAVVLTPAEVRGAAAAARIVAECSAASTPAALVVRHRGWSSLESGEIARIARAEVIAQIQHAPRLPRAVEVEGLPQRLPRTLAAAARAVLEEAGL</sequence>
<dbReference type="InterPro" id="IPR027417">
    <property type="entry name" value="P-loop_NTPase"/>
</dbReference>
<dbReference type="STRING" id="1203190.GCA_000312345_00925"/>
<organism evidence="2 3">
    <name type="scientific">Corynebacterium timonense</name>
    <dbReference type="NCBI Taxonomy" id="441500"/>
    <lineage>
        <taxon>Bacteria</taxon>
        <taxon>Bacillati</taxon>
        <taxon>Actinomycetota</taxon>
        <taxon>Actinomycetes</taxon>
        <taxon>Mycobacteriales</taxon>
        <taxon>Corynebacteriaceae</taxon>
        <taxon>Corynebacterium</taxon>
    </lineage>
</organism>
<keyword evidence="2" id="KW-0067">ATP-binding</keyword>
<dbReference type="NCBIfam" id="TIGR03815">
    <property type="entry name" value="CpaE_hom_Actino"/>
    <property type="match status" value="1"/>
</dbReference>
<reference evidence="2 3" key="1">
    <citation type="submission" date="2016-10" db="EMBL/GenBank/DDBJ databases">
        <authorList>
            <person name="de Groot N.N."/>
        </authorList>
    </citation>
    <scope>NUCLEOTIDE SEQUENCE [LARGE SCALE GENOMIC DNA]</scope>
    <source>
        <strain evidence="2 3">DSM 45434</strain>
    </source>
</reference>
<dbReference type="GO" id="GO:0004386">
    <property type="term" value="F:helicase activity"/>
    <property type="evidence" value="ECO:0007669"/>
    <property type="project" value="UniProtKB-KW"/>
</dbReference>
<dbReference type="Gene3D" id="3.40.50.300">
    <property type="entry name" value="P-loop containing nucleotide triphosphate hydrolases"/>
    <property type="match status" value="1"/>
</dbReference>
<dbReference type="InterPro" id="IPR059050">
    <property type="entry name" value="Rv3660c_N"/>
</dbReference>
<dbReference type="RefSeq" id="WP_019193767.1">
    <property type="nucleotide sequence ID" value="NZ_LT629765.1"/>
</dbReference>
<dbReference type="AlphaFoldDB" id="A0A1H1TJK6"/>
<feature type="domain" description="Rv3660c-like CheY-like N-terminal" evidence="1">
    <location>
        <begin position="14"/>
        <end position="114"/>
    </location>
</feature>
<dbReference type="eggNOG" id="COG4963">
    <property type="taxonomic scope" value="Bacteria"/>
</dbReference>
<protein>
    <submittedName>
        <fullName evidence="2">Helicase/secretion neighborhood CpaE-like protein</fullName>
    </submittedName>
</protein>
<name>A0A1H1TJK6_9CORY</name>
<dbReference type="SUPFAM" id="SSF52540">
    <property type="entry name" value="P-loop containing nucleoside triphosphate hydrolases"/>
    <property type="match status" value="1"/>
</dbReference>
<keyword evidence="2" id="KW-0547">Nucleotide-binding</keyword>
<proteinExistence type="predicted"/>
<evidence type="ECO:0000259" key="1">
    <source>
        <dbReference type="Pfam" id="PF26563"/>
    </source>
</evidence>
<evidence type="ECO:0000313" key="3">
    <source>
        <dbReference type="Proteomes" id="UP000182237"/>
    </source>
</evidence>
<accession>A0A1H1TJK6</accession>
<dbReference type="EMBL" id="LT629765">
    <property type="protein sequence ID" value="SDS60433.1"/>
    <property type="molecule type" value="Genomic_DNA"/>
</dbReference>
<dbReference type="Proteomes" id="UP000182237">
    <property type="component" value="Chromosome I"/>
</dbReference>
<evidence type="ECO:0000313" key="2">
    <source>
        <dbReference type="EMBL" id="SDS60433.1"/>
    </source>
</evidence>
<dbReference type="Pfam" id="PF26563">
    <property type="entry name" value="Rv3660c_N"/>
    <property type="match status" value="1"/>
</dbReference>
<dbReference type="OrthoDB" id="3252838at2"/>
<gene>
    <name evidence="2" type="ORF">SAMN04488539_2004</name>
</gene>
<keyword evidence="2" id="KW-0378">Hydrolase</keyword>
<keyword evidence="3" id="KW-1185">Reference proteome</keyword>